<comment type="caution">
    <text evidence="5">The sequence shown here is derived from an EMBL/GenBank/DDBJ whole genome shotgun (WGS) entry which is preliminary data.</text>
</comment>
<feature type="chain" id="PRO_5047036003" description="Conjugative transposon TraJ C-terminal domain-containing protein" evidence="3">
    <location>
        <begin position="23"/>
        <end position="444"/>
    </location>
</feature>
<reference evidence="5 6" key="1">
    <citation type="submission" date="2019-01" db="EMBL/GenBank/DDBJ databases">
        <authorList>
            <person name="B I."/>
            <person name="Ch S."/>
            <person name="Ch V.R."/>
        </authorList>
    </citation>
    <scope>NUCLEOTIDE SEQUENCE [LARGE SCALE GENOMIC DNA]</scope>
    <source>
        <strain evidence="5 6">JC507</strain>
    </source>
</reference>
<dbReference type="RefSeq" id="WP_136522704.1">
    <property type="nucleotide sequence ID" value="NZ_SDLV01000031.1"/>
</dbReference>
<evidence type="ECO:0000259" key="4">
    <source>
        <dbReference type="Pfam" id="PF07863"/>
    </source>
</evidence>
<feature type="domain" description="Conjugative transposon TraJ C-terminal" evidence="4">
    <location>
        <begin position="66"/>
        <end position="423"/>
    </location>
</feature>
<accession>A0ABY2R4C4</accession>
<sequence>MNKAVTLCCCLLALLLPVMGFAQTDGDYSNLLQFLKGDGAFEKWFMEVFTKLDTSVQDNANDTALVGKAIGGLGALMYLGYMGWQMAAGDREWEITPMLKPILIGFTLIYWTGFVNLIQAPFEAIAEPGISIFSDIESEVNDLRVQRFKKQQQLLDAIIKLKADEDAKQEVIENTGQDADDSWFDISEGLDKLIQPIKEWQIRMQFQMQKLVAEVIEFICLSILRICVYLIFFIQKIWAYILIILGPIAVGMALVPGFESSFYNWVSKFININLYTFVAYTIINIGQQLIASGYMMEIERYDTLLTNGTVTNLDALLVYVTNSGMIYNQLFTCVAYIVTGIGVLMTPTIADTIVSAGGAGAMTKMKSAIGKMAGSAKTAVLAVKTGGASVAATAAKSAKSGSASGRVSSAMNNNRSTGNNSINNCSGNSNRNSSDGHNSSSNNK</sequence>
<keyword evidence="2" id="KW-0812">Transmembrane</keyword>
<evidence type="ECO:0000313" key="6">
    <source>
        <dbReference type="Proteomes" id="UP000306038"/>
    </source>
</evidence>
<feature type="transmembrane region" description="Helical" evidence="2">
    <location>
        <begin position="270"/>
        <end position="290"/>
    </location>
</feature>
<organism evidence="5 6">
    <name type="scientific">Chryseobacterium candidae</name>
    <dbReference type="NCBI Taxonomy" id="1978493"/>
    <lineage>
        <taxon>Bacteria</taxon>
        <taxon>Pseudomonadati</taxon>
        <taxon>Bacteroidota</taxon>
        <taxon>Flavobacteriia</taxon>
        <taxon>Flavobacteriales</taxon>
        <taxon>Weeksellaceae</taxon>
        <taxon>Chryseobacterium group</taxon>
        <taxon>Chryseobacterium</taxon>
    </lineage>
</organism>
<keyword evidence="6" id="KW-1185">Reference proteome</keyword>
<feature type="transmembrane region" description="Helical" evidence="2">
    <location>
        <begin position="211"/>
        <end position="231"/>
    </location>
</feature>
<feature type="signal peptide" evidence="3">
    <location>
        <begin position="1"/>
        <end position="22"/>
    </location>
</feature>
<feature type="transmembrane region" description="Helical" evidence="2">
    <location>
        <begin position="326"/>
        <end position="345"/>
    </location>
</feature>
<feature type="transmembrane region" description="Helical" evidence="2">
    <location>
        <begin position="65"/>
        <end position="84"/>
    </location>
</feature>
<dbReference type="Pfam" id="PF07863">
    <property type="entry name" value="CtnDOT_TraJ"/>
    <property type="match status" value="1"/>
</dbReference>
<keyword evidence="3" id="KW-0732">Signal</keyword>
<protein>
    <recommendedName>
        <fullName evidence="4">Conjugative transposon TraJ C-terminal domain-containing protein</fullName>
    </recommendedName>
</protein>
<keyword evidence="2" id="KW-0472">Membrane</keyword>
<evidence type="ECO:0000313" key="5">
    <source>
        <dbReference type="EMBL" id="THV57523.1"/>
    </source>
</evidence>
<evidence type="ECO:0000256" key="1">
    <source>
        <dbReference type="SAM" id="MobiDB-lite"/>
    </source>
</evidence>
<gene>
    <name evidence="5" type="ORF">EK417_16020</name>
</gene>
<dbReference type="InterPro" id="IPR012424">
    <property type="entry name" value="Conjugative_transposon_TraJ_C"/>
</dbReference>
<keyword evidence="2" id="KW-1133">Transmembrane helix</keyword>
<feature type="region of interest" description="Disordered" evidence="1">
    <location>
        <begin position="400"/>
        <end position="444"/>
    </location>
</feature>
<name>A0ABY2R4C4_9FLAO</name>
<dbReference type="EMBL" id="SDLV01000031">
    <property type="protein sequence ID" value="THV57523.1"/>
    <property type="molecule type" value="Genomic_DNA"/>
</dbReference>
<feature type="transmembrane region" description="Helical" evidence="2">
    <location>
        <begin position="237"/>
        <end position="258"/>
    </location>
</feature>
<evidence type="ECO:0000256" key="2">
    <source>
        <dbReference type="SAM" id="Phobius"/>
    </source>
</evidence>
<dbReference type="Proteomes" id="UP000306038">
    <property type="component" value="Unassembled WGS sequence"/>
</dbReference>
<evidence type="ECO:0000256" key="3">
    <source>
        <dbReference type="SAM" id="SignalP"/>
    </source>
</evidence>
<proteinExistence type="predicted"/>